<proteinExistence type="inferred from homology"/>
<evidence type="ECO:0000256" key="5">
    <source>
        <dbReference type="ARBA" id="ARBA00022741"/>
    </source>
</evidence>
<evidence type="ECO:0000256" key="7">
    <source>
        <dbReference type="HAMAP-Rule" id="MF_00639"/>
    </source>
</evidence>
<comment type="subcellular location">
    <subcellularLocation>
        <location evidence="1 7 8">Cytoplasm</location>
    </subcellularLocation>
</comment>
<gene>
    <name evidence="7" type="primary">murD</name>
    <name evidence="11" type="ORF">GB2207_11668</name>
</gene>
<evidence type="ECO:0000256" key="1">
    <source>
        <dbReference type="ARBA" id="ARBA00004496"/>
    </source>
</evidence>
<dbReference type="GO" id="GO:0008360">
    <property type="term" value="P:regulation of cell shape"/>
    <property type="evidence" value="ECO:0007669"/>
    <property type="project" value="UniProtKB-KW"/>
</dbReference>
<dbReference type="HOGENOM" id="CLU_032540_1_0_6"/>
<accession>Q1YSD3</accession>
<reference evidence="11 12" key="1">
    <citation type="submission" date="2006-03" db="EMBL/GenBank/DDBJ databases">
        <authorList>
            <person name="Giovannoni S.J."/>
            <person name="Cho J.-C."/>
            <person name="Ferriera S."/>
            <person name="Johnson J."/>
            <person name="Kravitz S."/>
            <person name="Halpern A."/>
            <person name="Remington K."/>
            <person name="Beeson K."/>
            <person name="Tran B."/>
            <person name="Rogers Y.-H."/>
            <person name="Friedman R."/>
            <person name="Venter J.C."/>
        </authorList>
    </citation>
    <scope>NUCLEOTIDE SEQUENCE [LARGE SCALE GENOMIC DNA]</scope>
    <source>
        <strain evidence="11 12">HTCC2207</strain>
    </source>
</reference>
<protein>
    <recommendedName>
        <fullName evidence="7 8">UDP-N-acetylmuramoylalanine--D-glutamate ligase</fullName>
        <ecNumber evidence="7 8">6.3.2.9</ecNumber>
    </recommendedName>
    <alternativeName>
        <fullName evidence="7">D-glutamic acid-adding enzyme</fullName>
    </alternativeName>
    <alternativeName>
        <fullName evidence="7">UDP-N-acetylmuramoyl-L-alanyl-D-glutamate synthetase</fullName>
    </alternativeName>
</protein>
<evidence type="ECO:0000256" key="4">
    <source>
        <dbReference type="ARBA" id="ARBA00022598"/>
    </source>
</evidence>
<comment type="caution">
    <text evidence="11">The sequence shown here is derived from an EMBL/GenBank/DDBJ whole genome shotgun (WGS) entry which is preliminary data.</text>
</comment>
<dbReference type="InterPro" id="IPR013221">
    <property type="entry name" value="Mur_ligase_cen"/>
</dbReference>
<feature type="binding site" evidence="7">
    <location>
        <begin position="117"/>
        <end position="123"/>
    </location>
    <ligand>
        <name>ATP</name>
        <dbReference type="ChEBI" id="CHEBI:30616"/>
    </ligand>
</feature>
<keyword evidence="3 7" id="KW-0963">Cytoplasm</keyword>
<feature type="domain" description="Mur ligase C-terminal" evidence="9">
    <location>
        <begin position="309"/>
        <end position="425"/>
    </location>
</feature>
<dbReference type="UniPathway" id="UPA00219"/>
<dbReference type="PANTHER" id="PTHR43692">
    <property type="entry name" value="UDP-N-ACETYLMURAMOYLALANINE--D-GLUTAMATE LIGASE"/>
    <property type="match status" value="1"/>
</dbReference>
<keyword evidence="12" id="KW-1185">Reference proteome</keyword>
<keyword evidence="6 7" id="KW-0067">ATP-binding</keyword>
<keyword evidence="5 7" id="KW-0547">Nucleotide-binding</keyword>
<evidence type="ECO:0000256" key="6">
    <source>
        <dbReference type="ARBA" id="ARBA00022840"/>
    </source>
</evidence>
<evidence type="ECO:0000259" key="9">
    <source>
        <dbReference type="Pfam" id="PF02875"/>
    </source>
</evidence>
<comment type="pathway">
    <text evidence="2 7 8">Cell wall biogenesis; peptidoglycan biosynthesis.</text>
</comment>
<dbReference type="InterPro" id="IPR005762">
    <property type="entry name" value="MurD"/>
</dbReference>
<comment type="similarity">
    <text evidence="7">Belongs to the MurCDEF family.</text>
</comment>
<dbReference type="Gene3D" id="3.90.190.20">
    <property type="entry name" value="Mur ligase, C-terminal domain"/>
    <property type="match status" value="1"/>
</dbReference>
<keyword evidence="7 8" id="KW-0573">Peptidoglycan synthesis</keyword>
<dbReference type="InterPro" id="IPR036565">
    <property type="entry name" value="Mur-like_cat_sf"/>
</dbReference>
<comment type="catalytic activity">
    <reaction evidence="7 8">
        <text>UDP-N-acetyl-alpha-D-muramoyl-L-alanine + D-glutamate + ATP = UDP-N-acetyl-alpha-D-muramoyl-L-alanyl-D-glutamate + ADP + phosphate + H(+)</text>
        <dbReference type="Rhea" id="RHEA:16429"/>
        <dbReference type="ChEBI" id="CHEBI:15378"/>
        <dbReference type="ChEBI" id="CHEBI:29986"/>
        <dbReference type="ChEBI" id="CHEBI:30616"/>
        <dbReference type="ChEBI" id="CHEBI:43474"/>
        <dbReference type="ChEBI" id="CHEBI:83898"/>
        <dbReference type="ChEBI" id="CHEBI:83900"/>
        <dbReference type="ChEBI" id="CHEBI:456216"/>
        <dbReference type="EC" id="6.3.2.9"/>
    </reaction>
</comment>
<dbReference type="SUPFAM" id="SSF51984">
    <property type="entry name" value="MurCD N-terminal domain"/>
    <property type="match status" value="1"/>
</dbReference>
<name>Q1YSD3_9GAMM</name>
<dbReference type="GO" id="GO:0051301">
    <property type="term" value="P:cell division"/>
    <property type="evidence" value="ECO:0007669"/>
    <property type="project" value="UniProtKB-KW"/>
</dbReference>
<keyword evidence="7 8" id="KW-0133">Cell shape</keyword>
<dbReference type="Pfam" id="PF21799">
    <property type="entry name" value="MurD-like_N"/>
    <property type="match status" value="1"/>
</dbReference>
<comment type="function">
    <text evidence="7 8">Cell wall formation. Catalyzes the addition of glutamate to the nucleotide precursor UDP-N-acetylmuramoyl-L-alanine (UMA).</text>
</comment>
<dbReference type="GO" id="GO:0009252">
    <property type="term" value="P:peptidoglycan biosynthetic process"/>
    <property type="evidence" value="ECO:0007669"/>
    <property type="project" value="UniProtKB-UniRule"/>
</dbReference>
<keyword evidence="4 7" id="KW-0436">Ligase</keyword>
<dbReference type="SUPFAM" id="SSF53623">
    <property type="entry name" value="MurD-like peptide ligases, catalytic domain"/>
    <property type="match status" value="1"/>
</dbReference>
<feature type="domain" description="Mur ligase central" evidence="10">
    <location>
        <begin position="115"/>
        <end position="286"/>
    </location>
</feature>
<dbReference type="STRING" id="314287.GB2207_11668"/>
<dbReference type="EC" id="6.3.2.9" evidence="7 8"/>
<dbReference type="GO" id="GO:0005737">
    <property type="term" value="C:cytoplasm"/>
    <property type="evidence" value="ECO:0007669"/>
    <property type="project" value="UniProtKB-SubCell"/>
</dbReference>
<dbReference type="Pfam" id="PF02875">
    <property type="entry name" value="Mur_ligase_C"/>
    <property type="match status" value="1"/>
</dbReference>
<evidence type="ECO:0000313" key="12">
    <source>
        <dbReference type="Proteomes" id="UP000005555"/>
    </source>
</evidence>
<dbReference type="PANTHER" id="PTHR43692:SF1">
    <property type="entry name" value="UDP-N-ACETYLMURAMOYLALANINE--D-GLUTAMATE LIGASE"/>
    <property type="match status" value="1"/>
</dbReference>
<dbReference type="GO" id="GO:0008764">
    <property type="term" value="F:UDP-N-acetylmuramoylalanine-D-glutamate ligase activity"/>
    <property type="evidence" value="ECO:0007669"/>
    <property type="project" value="UniProtKB-UniRule"/>
</dbReference>
<dbReference type="AlphaFoldDB" id="Q1YSD3"/>
<dbReference type="EMBL" id="AAPI01000003">
    <property type="protein sequence ID" value="EAS47273.1"/>
    <property type="molecule type" value="Genomic_DNA"/>
</dbReference>
<dbReference type="SUPFAM" id="SSF53244">
    <property type="entry name" value="MurD-like peptide ligases, peptide-binding domain"/>
    <property type="match status" value="1"/>
</dbReference>
<dbReference type="Proteomes" id="UP000005555">
    <property type="component" value="Unassembled WGS sequence"/>
</dbReference>
<evidence type="ECO:0000313" key="11">
    <source>
        <dbReference type="EMBL" id="EAS47273.1"/>
    </source>
</evidence>
<keyword evidence="7 8" id="KW-0132">Cell division</keyword>
<dbReference type="HAMAP" id="MF_00639">
    <property type="entry name" value="MurD"/>
    <property type="match status" value="1"/>
</dbReference>
<evidence type="ECO:0000256" key="8">
    <source>
        <dbReference type="RuleBase" id="RU003664"/>
    </source>
</evidence>
<dbReference type="Pfam" id="PF08245">
    <property type="entry name" value="Mur_ligase_M"/>
    <property type="match status" value="1"/>
</dbReference>
<sequence length="450" mass="47628">MTDMIATNRNTAILGLGATGLSVARFLSSIGKPFVFADSRTAPPRLEEARESYPDVPVVLGSFEADLLLGFDTVVVSPGISLEEPALVAAQQQKVKLLGDVELFLEHAKAPVVLITGSNGKSTVTKLVGEMAQASGLKVGVGGNLGTPMLDLLDDENQLYVIELSSFQLELVTDTRGAISAILNISPDHMDRYADLQQYHAAKHRIFRGASQVIFNRQDALTNPLLSVAVKLCNFGLNRPDLANFGLLDEEGETWLAYGLKPLMRSAELALKGRHNIANALAALALGQAAGLDMAAMLTTLTRFTGLSHRCEYVATVDGVTYIDDSKGTNIGATVAALNGFGEDDRANLILIAGGQGKGQNFTELKAPLGKFVKLLALFGEDAQSIAETLSGTTQIETLASLQAAVDCARAVAQPGDIVLLSPACASFDMFSGFEERGRCFQQAVTAVAA</sequence>
<dbReference type="OrthoDB" id="9809796at2"/>
<evidence type="ECO:0000256" key="3">
    <source>
        <dbReference type="ARBA" id="ARBA00022490"/>
    </source>
</evidence>
<dbReference type="NCBIfam" id="TIGR01087">
    <property type="entry name" value="murD"/>
    <property type="match status" value="1"/>
</dbReference>
<dbReference type="InterPro" id="IPR036615">
    <property type="entry name" value="Mur_ligase_C_dom_sf"/>
</dbReference>
<keyword evidence="7 8" id="KW-0131">Cell cycle</keyword>
<dbReference type="Gene3D" id="3.40.50.720">
    <property type="entry name" value="NAD(P)-binding Rossmann-like Domain"/>
    <property type="match status" value="1"/>
</dbReference>
<organism evidence="11 12">
    <name type="scientific">gamma proteobacterium HTCC2207</name>
    <dbReference type="NCBI Taxonomy" id="314287"/>
    <lineage>
        <taxon>Bacteria</taxon>
        <taxon>Pseudomonadati</taxon>
        <taxon>Pseudomonadota</taxon>
        <taxon>Gammaproteobacteria</taxon>
        <taxon>Cellvibrionales</taxon>
        <taxon>Porticoccaceae</taxon>
        <taxon>SAR92 clade</taxon>
    </lineage>
</organism>
<evidence type="ECO:0000256" key="2">
    <source>
        <dbReference type="ARBA" id="ARBA00004752"/>
    </source>
</evidence>
<dbReference type="InterPro" id="IPR004101">
    <property type="entry name" value="Mur_ligase_C"/>
</dbReference>
<dbReference type="GO" id="GO:0005524">
    <property type="term" value="F:ATP binding"/>
    <property type="evidence" value="ECO:0007669"/>
    <property type="project" value="UniProtKB-UniRule"/>
</dbReference>
<dbReference type="GO" id="GO:0071555">
    <property type="term" value="P:cell wall organization"/>
    <property type="evidence" value="ECO:0007669"/>
    <property type="project" value="UniProtKB-KW"/>
</dbReference>
<evidence type="ECO:0000259" key="10">
    <source>
        <dbReference type="Pfam" id="PF08245"/>
    </source>
</evidence>
<keyword evidence="7 8" id="KW-0961">Cell wall biogenesis/degradation</keyword>
<dbReference type="eggNOG" id="COG0771">
    <property type="taxonomic scope" value="Bacteria"/>
</dbReference>
<dbReference type="Gene3D" id="3.40.1190.10">
    <property type="entry name" value="Mur-like, catalytic domain"/>
    <property type="match status" value="1"/>
</dbReference>